<dbReference type="AlphaFoldDB" id="A0A372ZZR1"/>
<dbReference type="Pfam" id="PF23494">
    <property type="entry name" value="bPH_10"/>
    <property type="match status" value="1"/>
</dbReference>
<reference evidence="3 4" key="1">
    <citation type="submission" date="2018-08" db="EMBL/GenBank/DDBJ databases">
        <title>Diversity &amp; Physiological Properties of Lignin-Decomposing Actinobacteria from Soil.</title>
        <authorList>
            <person name="Roh S.G."/>
            <person name="Kim S.B."/>
        </authorList>
    </citation>
    <scope>NUCLEOTIDE SEQUENCE [LARGE SCALE GENOMIC DNA]</scope>
    <source>
        <strain evidence="3 4">MMS17-GH009</strain>
    </source>
</reference>
<feature type="transmembrane region" description="Helical" evidence="1">
    <location>
        <begin position="63"/>
        <end position="87"/>
    </location>
</feature>
<dbReference type="RefSeq" id="WP_117489471.1">
    <property type="nucleotide sequence ID" value="NZ_QVIG01000001.1"/>
</dbReference>
<keyword evidence="1" id="KW-0472">Membrane</keyword>
<dbReference type="EMBL" id="QVIG01000001">
    <property type="protein sequence ID" value="RGD61299.1"/>
    <property type="molecule type" value="Genomic_DNA"/>
</dbReference>
<dbReference type="InterPro" id="IPR057798">
    <property type="entry name" value="PH_YqeB"/>
</dbReference>
<feature type="domain" description="YqeB PH" evidence="2">
    <location>
        <begin position="12"/>
        <end position="161"/>
    </location>
</feature>
<dbReference type="Proteomes" id="UP000263377">
    <property type="component" value="Unassembled WGS sequence"/>
</dbReference>
<accession>A0A372ZZR1</accession>
<keyword evidence="1" id="KW-1133">Transmembrane helix</keyword>
<evidence type="ECO:0000256" key="1">
    <source>
        <dbReference type="SAM" id="Phobius"/>
    </source>
</evidence>
<gene>
    <name evidence="3" type="ORF">DR950_29205</name>
</gene>
<name>A0A372ZZR1_9ACTN</name>
<protein>
    <recommendedName>
        <fullName evidence="2">YqeB PH domain-containing protein</fullName>
    </recommendedName>
</protein>
<evidence type="ECO:0000313" key="4">
    <source>
        <dbReference type="Proteomes" id="UP000263377"/>
    </source>
</evidence>
<keyword evidence="1" id="KW-0812">Transmembrane</keyword>
<sequence>MVKDTGAQSAVTELRMPLDTKVVIWAFCGAVGAGLGFAVPWLLQFAARHPIPYADTVRFLGSFTSPAMAIGRPVALAAVGLVVGMFVTYHAATLRISDESITVVEGDDSRVITRDQVGGVFRHGGKVRIESPVGRVLFDDDVEGGKAAIASAFRRHGYPWEGA</sequence>
<feature type="transmembrane region" description="Helical" evidence="1">
    <location>
        <begin position="22"/>
        <end position="43"/>
    </location>
</feature>
<proteinExistence type="predicted"/>
<evidence type="ECO:0000259" key="2">
    <source>
        <dbReference type="Pfam" id="PF23494"/>
    </source>
</evidence>
<evidence type="ECO:0000313" key="3">
    <source>
        <dbReference type="EMBL" id="RGD61299.1"/>
    </source>
</evidence>
<comment type="caution">
    <text evidence="3">The sequence shown here is derived from an EMBL/GenBank/DDBJ whole genome shotgun (WGS) entry which is preliminary data.</text>
</comment>
<organism evidence="3 4">
    <name type="scientific">Kitasatospora xanthocidica</name>
    <dbReference type="NCBI Taxonomy" id="83382"/>
    <lineage>
        <taxon>Bacteria</taxon>
        <taxon>Bacillati</taxon>
        <taxon>Actinomycetota</taxon>
        <taxon>Actinomycetes</taxon>
        <taxon>Kitasatosporales</taxon>
        <taxon>Streptomycetaceae</taxon>
        <taxon>Kitasatospora</taxon>
    </lineage>
</organism>
<keyword evidence="4" id="KW-1185">Reference proteome</keyword>